<sequence length="182" mass="20864">MKRGCNDQINRIALKIHELRINNRGLIWRRRKNCATSRAQPHRTEILHQNISPLHETDRTDPNYYFLPAAFFFLASSAPCVACAAFLAVFSCSALASLSRRCSGVSPSSRPLVPGFRACARCRSRSLWSPRAAASKVKEQHGQIQPKHNTHAHGNRYKVIIRPILDKNQRKLDEQRRRFHSR</sequence>
<feature type="transmembrane region" description="Helical" evidence="1">
    <location>
        <begin position="64"/>
        <end position="90"/>
    </location>
</feature>
<organism evidence="2 3">
    <name type="scientific">Triticum urartu</name>
    <name type="common">Red wild einkorn</name>
    <name type="synonym">Crithodium urartu</name>
    <dbReference type="NCBI Taxonomy" id="4572"/>
    <lineage>
        <taxon>Eukaryota</taxon>
        <taxon>Viridiplantae</taxon>
        <taxon>Streptophyta</taxon>
        <taxon>Embryophyta</taxon>
        <taxon>Tracheophyta</taxon>
        <taxon>Spermatophyta</taxon>
        <taxon>Magnoliopsida</taxon>
        <taxon>Liliopsida</taxon>
        <taxon>Poales</taxon>
        <taxon>Poaceae</taxon>
        <taxon>BOP clade</taxon>
        <taxon>Pooideae</taxon>
        <taxon>Triticodae</taxon>
        <taxon>Triticeae</taxon>
        <taxon>Triticinae</taxon>
        <taxon>Triticum</taxon>
    </lineage>
</organism>
<reference evidence="2" key="2">
    <citation type="submission" date="2018-03" db="EMBL/GenBank/DDBJ databases">
        <title>The Triticum urartu genome reveals the dynamic nature of wheat genome evolution.</title>
        <authorList>
            <person name="Ling H."/>
            <person name="Ma B."/>
            <person name="Shi X."/>
            <person name="Liu H."/>
            <person name="Dong L."/>
            <person name="Sun H."/>
            <person name="Cao Y."/>
            <person name="Gao Q."/>
            <person name="Zheng S."/>
            <person name="Li Y."/>
            <person name="Yu Y."/>
            <person name="Du H."/>
            <person name="Qi M."/>
            <person name="Li Y."/>
            <person name="Yu H."/>
            <person name="Cui Y."/>
            <person name="Wang N."/>
            <person name="Chen C."/>
            <person name="Wu H."/>
            <person name="Zhao Y."/>
            <person name="Zhang J."/>
            <person name="Li Y."/>
            <person name="Zhou W."/>
            <person name="Zhang B."/>
            <person name="Hu W."/>
            <person name="Eijk M."/>
            <person name="Tang J."/>
            <person name="Witsenboer H."/>
            <person name="Zhao S."/>
            <person name="Li Z."/>
            <person name="Zhang A."/>
            <person name="Wang D."/>
            <person name="Liang C."/>
        </authorList>
    </citation>
    <scope>NUCLEOTIDE SEQUENCE [LARGE SCALE GENOMIC DNA]</scope>
    <source>
        <strain evidence="2">cv. G1812</strain>
    </source>
</reference>
<evidence type="ECO:0000313" key="3">
    <source>
        <dbReference type="Proteomes" id="UP000015106"/>
    </source>
</evidence>
<proteinExistence type="predicted"/>
<protein>
    <submittedName>
        <fullName evidence="2">Uncharacterized protein</fullName>
    </submittedName>
</protein>
<name>A0A8R7K1K8_TRIUA</name>
<dbReference type="EnsemblPlants" id="TuG1812G0100002951.01.T01">
    <property type="protein sequence ID" value="TuG1812G0100002951.01.T01.cds343944"/>
    <property type="gene ID" value="TuG1812G0100002951.01"/>
</dbReference>
<keyword evidence="3" id="KW-1185">Reference proteome</keyword>
<dbReference type="AlphaFoldDB" id="A0A8R7K1K8"/>
<evidence type="ECO:0000313" key="2">
    <source>
        <dbReference type="EnsemblPlants" id="TuG1812G0100002951.01.T01.cds343944"/>
    </source>
</evidence>
<reference evidence="2" key="3">
    <citation type="submission" date="2022-06" db="UniProtKB">
        <authorList>
            <consortium name="EnsemblPlants"/>
        </authorList>
    </citation>
    <scope>IDENTIFICATION</scope>
</reference>
<keyword evidence="1" id="KW-0812">Transmembrane</keyword>
<dbReference type="Gramene" id="TuG1812G0100002951.01.T01">
    <property type="protein sequence ID" value="TuG1812G0100002951.01.T01.cds343944"/>
    <property type="gene ID" value="TuG1812G0100002951.01"/>
</dbReference>
<evidence type="ECO:0000256" key="1">
    <source>
        <dbReference type="SAM" id="Phobius"/>
    </source>
</evidence>
<keyword evidence="1" id="KW-1133">Transmembrane helix</keyword>
<reference evidence="3" key="1">
    <citation type="journal article" date="2013" name="Nature">
        <title>Draft genome of the wheat A-genome progenitor Triticum urartu.</title>
        <authorList>
            <person name="Ling H.Q."/>
            <person name="Zhao S."/>
            <person name="Liu D."/>
            <person name="Wang J."/>
            <person name="Sun H."/>
            <person name="Zhang C."/>
            <person name="Fan H."/>
            <person name="Li D."/>
            <person name="Dong L."/>
            <person name="Tao Y."/>
            <person name="Gao C."/>
            <person name="Wu H."/>
            <person name="Li Y."/>
            <person name="Cui Y."/>
            <person name="Guo X."/>
            <person name="Zheng S."/>
            <person name="Wang B."/>
            <person name="Yu K."/>
            <person name="Liang Q."/>
            <person name="Yang W."/>
            <person name="Lou X."/>
            <person name="Chen J."/>
            <person name="Feng M."/>
            <person name="Jian J."/>
            <person name="Zhang X."/>
            <person name="Luo G."/>
            <person name="Jiang Y."/>
            <person name="Liu J."/>
            <person name="Wang Z."/>
            <person name="Sha Y."/>
            <person name="Zhang B."/>
            <person name="Wu H."/>
            <person name="Tang D."/>
            <person name="Shen Q."/>
            <person name="Xue P."/>
            <person name="Zou S."/>
            <person name="Wang X."/>
            <person name="Liu X."/>
            <person name="Wang F."/>
            <person name="Yang Y."/>
            <person name="An X."/>
            <person name="Dong Z."/>
            <person name="Zhang K."/>
            <person name="Zhang X."/>
            <person name="Luo M.C."/>
            <person name="Dvorak J."/>
            <person name="Tong Y."/>
            <person name="Wang J."/>
            <person name="Yang H."/>
            <person name="Li Z."/>
            <person name="Wang D."/>
            <person name="Zhang A."/>
            <person name="Wang J."/>
        </authorList>
    </citation>
    <scope>NUCLEOTIDE SEQUENCE</scope>
    <source>
        <strain evidence="3">cv. G1812</strain>
    </source>
</reference>
<keyword evidence="1" id="KW-0472">Membrane</keyword>
<dbReference type="Proteomes" id="UP000015106">
    <property type="component" value="Chromosome 1"/>
</dbReference>
<accession>A0A8R7K1K8</accession>